<organism evidence="1">
    <name type="scientific">viral metagenome</name>
    <dbReference type="NCBI Taxonomy" id="1070528"/>
    <lineage>
        <taxon>unclassified sequences</taxon>
        <taxon>metagenomes</taxon>
        <taxon>organismal metagenomes</taxon>
    </lineage>
</organism>
<accession>A0A6M3X6V4</accession>
<dbReference type="EMBL" id="MT143967">
    <property type="protein sequence ID" value="QJH93329.1"/>
    <property type="molecule type" value="Genomic_DNA"/>
</dbReference>
<evidence type="ECO:0000313" key="1">
    <source>
        <dbReference type="EMBL" id="QJH93329.1"/>
    </source>
</evidence>
<name>A0A6M3X6V4_9ZZZZ</name>
<proteinExistence type="predicted"/>
<reference evidence="1" key="1">
    <citation type="submission" date="2020-03" db="EMBL/GenBank/DDBJ databases">
        <title>The deep terrestrial virosphere.</title>
        <authorList>
            <person name="Holmfeldt K."/>
            <person name="Nilsson E."/>
            <person name="Simone D."/>
            <person name="Lopez-Fernandez M."/>
            <person name="Wu X."/>
            <person name="de Brujin I."/>
            <person name="Lundin D."/>
            <person name="Andersson A."/>
            <person name="Bertilsson S."/>
            <person name="Dopson M."/>
        </authorList>
    </citation>
    <scope>NUCLEOTIDE SEQUENCE</scope>
    <source>
        <strain evidence="1">MM171B04551</strain>
    </source>
</reference>
<gene>
    <name evidence="1" type="ORF">MM171B04551_0005</name>
</gene>
<protein>
    <submittedName>
        <fullName evidence="1">Uncharacterized protein</fullName>
    </submittedName>
</protein>
<sequence>MKIVAQTNKGWMLESSKMEIKEQIADLKVNLEVYKGREKDLLERSGVVKSITSLVADLKKTEKSLTIQKSTTKKLRKSREDALQSVCLKISTSIDKLLTEGEASIEIDEGKVKIGWIIANKFHPLASLSQGEMAEFLPAFSQVLSPKGKLKLSFLELTEAGKDAAESVLGKVIQANQEGTQVIACSLLPLKAGDRWNTVYL</sequence>
<dbReference type="AlphaFoldDB" id="A0A6M3X6V4"/>